<feature type="compositionally biased region" description="Polar residues" evidence="3">
    <location>
        <begin position="1"/>
        <end position="16"/>
    </location>
</feature>
<dbReference type="SUPFAM" id="SSF48264">
    <property type="entry name" value="Cytochrome P450"/>
    <property type="match status" value="1"/>
</dbReference>
<dbReference type="InterPro" id="IPR017972">
    <property type="entry name" value="Cyt_P450_CS"/>
</dbReference>
<name>A0ABV8RRC6_9SPHN</name>
<organism evidence="4 5">
    <name type="scientific">Novosphingobium tardum</name>
    <dbReference type="NCBI Taxonomy" id="1538021"/>
    <lineage>
        <taxon>Bacteria</taxon>
        <taxon>Pseudomonadati</taxon>
        <taxon>Pseudomonadota</taxon>
        <taxon>Alphaproteobacteria</taxon>
        <taxon>Sphingomonadales</taxon>
        <taxon>Sphingomonadaceae</taxon>
        <taxon>Novosphingobium</taxon>
    </lineage>
</organism>
<accession>A0ABV8RRC6</accession>
<sequence>MSYQNRQALTSITDSNSPPPVAETEGGVGQPNIDLFDPATQEDWYPAYRELRDNHPVYRLPGSDLYVLTRYEDIMRVVRDPKLFSVEHERLGGDLLIKHEQAREFYRENGLGKETGVGRWSPLSTDPPRHRKYRDLVDRFFQGRALLDARPLIEQLVDELIDGFVTQGEVEVVSAFAEPLPVTVITSLLGLPLEDIPQLRQWSAAWAAPFARGLSLEQEMEVARQGVDFQNYIRDVANERRRNPREDIITHLVQARYDDERPLTDHEIASIVDHLYIGGNETTTFAIASGLWLMLREAQIYKALIANPSQLPTFAEEVLRLESPTQGLYRTASADTEIRGVPISKGATIHMRFAAANRDEAVFAHPDKVDLGRKNASRHLAFSKGEHHCPGAALSRLEQVIAYERLLERLPNLRLTPGANDFTHWPGFVLRALRHLHVSFD</sequence>
<dbReference type="Gene3D" id="1.10.630.10">
    <property type="entry name" value="Cytochrome P450"/>
    <property type="match status" value="1"/>
</dbReference>
<evidence type="ECO:0000256" key="2">
    <source>
        <dbReference type="RuleBase" id="RU000461"/>
    </source>
</evidence>
<keyword evidence="2" id="KW-0503">Monooxygenase</keyword>
<evidence type="ECO:0000256" key="3">
    <source>
        <dbReference type="SAM" id="MobiDB-lite"/>
    </source>
</evidence>
<keyword evidence="2" id="KW-0408">Iron</keyword>
<comment type="similarity">
    <text evidence="1 2">Belongs to the cytochrome P450 family.</text>
</comment>
<protein>
    <submittedName>
        <fullName evidence="4">Cytochrome P450</fullName>
    </submittedName>
</protein>
<feature type="region of interest" description="Disordered" evidence="3">
    <location>
        <begin position="1"/>
        <end position="32"/>
    </location>
</feature>
<dbReference type="Pfam" id="PF00067">
    <property type="entry name" value="p450"/>
    <property type="match status" value="1"/>
</dbReference>
<dbReference type="PRINTS" id="PR00359">
    <property type="entry name" value="BP450"/>
</dbReference>
<keyword evidence="2" id="KW-0560">Oxidoreductase</keyword>
<keyword evidence="2" id="KW-0479">Metal-binding</keyword>
<dbReference type="EMBL" id="JBHSDR010000006">
    <property type="protein sequence ID" value="MFC4295956.1"/>
    <property type="molecule type" value="Genomic_DNA"/>
</dbReference>
<dbReference type="InterPro" id="IPR036396">
    <property type="entry name" value="Cyt_P450_sf"/>
</dbReference>
<dbReference type="Proteomes" id="UP001595828">
    <property type="component" value="Unassembled WGS sequence"/>
</dbReference>
<evidence type="ECO:0000313" key="5">
    <source>
        <dbReference type="Proteomes" id="UP001595828"/>
    </source>
</evidence>
<dbReference type="PANTHER" id="PTHR46696:SF6">
    <property type="entry name" value="P450, PUTATIVE (EUROFUNG)-RELATED"/>
    <property type="match status" value="1"/>
</dbReference>
<gene>
    <name evidence="4" type="ORF">ACFO0A_12905</name>
</gene>
<dbReference type="InterPro" id="IPR002397">
    <property type="entry name" value="Cyt_P450_B"/>
</dbReference>
<dbReference type="PANTHER" id="PTHR46696">
    <property type="entry name" value="P450, PUTATIVE (EUROFUNG)-RELATED"/>
    <property type="match status" value="1"/>
</dbReference>
<keyword evidence="5" id="KW-1185">Reference proteome</keyword>
<dbReference type="PROSITE" id="PS00086">
    <property type="entry name" value="CYTOCHROME_P450"/>
    <property type="match status" value="1"/>
</dbReference>
<proteinExistence type="inferred from homology"/>
<evidence type="ECO:0000256" key="1">
    <source>
        <dbReference type="ARBA" id="ARBA00010617"/>
    </source>
</evidence>
<dbReference type="InterPro" id="IPR001128">
    <property type="entry name" value="Cyt_P450"/>
</dbReference>
<reference evidence="5" key="1">
    <citation type="journal article" date="2019" name="Int. J. Syst. Evol. Microbiol.">
        <title>The Global Catalogue of Microorganisms (GCM) 10K type strain sequencing project: providing services to taxonomists for standard genome sequencing and annotation.</title>
        <authorList>
            <consortium name="The Broad Institute Genomics Platform"/>
            <consortium name="The Broad Institute Genome Sequencing Center for Infectious Disease"/>
            <person name="Wu L."/>
            <person name="Ma J."/>
        </authorList>
    </citation>
    <scope>NUCLEOTIDE SEQUENCE [LARGE SCALE GENOMIC DNA]</scope>
    <source>
        <strain evidence="5">CGMCC 1.12989</strain>
    </source>
</reference>
<comment type="caution">
    <text evidence="4">The sequence shown here is derived from an EMBL/GenBank/DDBJ whole genome shotgun (WGS) entry which is preliminary data.</text>
</comment>
<evidence type="ECO:0000313" key="4">
    <source>
        <dbReference type="EMBL" id="MFC4295956.1"/>
    </source>
</evidence>
<keyword evidence="2" id="KW-0349">Heme</keyword>